<dbReference type="STRING" id="1915309.AXG55_13900"/>
<sequence>MCTLFLIINYMKNIPVILISNRDEVKKRRSSPLQGWNQNFNYYGNSIIAPRDEEQKGTWFACENHYMGKWAILTNIRDPLSIKNGVKSRGEIILNYLNSSLSAKEYLKILNEISPEYNLFNIIFSDSSSIYYFHSKDGEFKILHHYGAHEKKIYGLSNGKIDSNWPKVTFTKNIFDSFLSPSSEKSADFYWNFFKKQMTNPNKYPMSTLPNTGVPAEWEMVLSSLFIQGEKYGTRSTLFFGIEANKSRFLYEQNYSIKSEVDNEKKIVLKYHEIA</sequence>
<accession>A0A1L4D404</accession>
<dbReference type="EMBL" id="CP017834">
    <property type="protein sequence ID" value="APJ04928.1"/>
    <property type="molecule type" value="Genomic_DNA"/>
</dbReference>
<dbReference type="KEGG" id="saqi:AXG55_13900"/>
<organism evidence="1 2">
    <name type="scientific">Silvanigrella aquatica</name>
    <dbReference type="NCBI Taxonomy" id="1915309"/>
    <lineage>
        <taxon>Bacteria</taxon>
        <taxon>Pseudomonadati</taxon>
        <taxon>Bdellovibrionota</taxon>
        <taxon>Oligoflexia</taxon>
        <taxon>Silvanigrellales</taxon>
        <taxon>Silvanigrellaceae</taxon>
        <taxon>Silvanigrella</taxon>
    </lineage>
</organism>
<evidence type="ECO:0000313" key="2">
    <source>
        <dbReference type="Proteomes" id="UP000184731"/>
    </source>
</evidence>
<gene>
    <name evidence="1" type="ORF">AXG55_13900</name>
</gene>
<dbReference type="AlphaFoldDB" id="A0A1L4D404"/>
<dbReference type="Proteomes" id="UP000184731">
    <property type="component" value="Chromosome"/>
</dbReference>
<proteinExistence type="predicted"/>
<dbReference type="PANTHER" id="PTHR17985">
    <property type="entry name" value="SER/THR-RICH PROTEIN T10 IN DGCR REGION"/>
    <property type="match status" value="1"/>
</dbReference>
<protein>
    <recommendedName>
        <fullName evidence="3">NRDE family protein</fullName>
    </recommendedName>
</protein>
<keyword evidence="2" id="KW-1185">Reference proteome</keyword>
<evidence type="ECO:0000313" key="1">
    <source>
        <dbReference type="EMBL" id="APJ04928.1"/>
    </source>
</evidence>
<reference evidence="1 2" key="1">
    <citation type="submission" date="2016-10" db="EMBL/GenBank/DDBJ databases">
        <title>Silvanigrella aquatica sp. nov., isolated from a freshwater lake located in the Black Forest, Germany, description of Silvanigrellaceae fam. nov., Silvanigrellales ord. nov., reclassification of the order Bdellovibrionales in the class Oligoflexia, reclassification of the families Bacteriovoracaceae and Halobacteriovoraceae in the new order Bacteriovoracales ord. nov., and reclassification of the family Pseudobacteriovoracaceae in the order Oligoflexiales.</title>
        <authorList>
            <person name="Hahn M.W."/>
            <person name="Schmidt J."/>
            <person name="Koll U."/>
            <person name="Rohde M."/>
            <person name="Verbag S."/>
            <person name="Pitt A."/>
            <person name="Nakai R."/>
            <person name="Naganuma T."/>
            <person name="Lang E."/>
        </authorList>
    </citation>
    <scope>NUCLEOTIDE SEQUENCE [LARGE SCALE GENOMIC DNA]</scope>
    <source>
        <strain evidence="1 2">MWH-Nonnen-W8red</strain>
    </source>
</reference>
<evidence type="ECO:0008006" key="3">
    <source>
        <dbReference type="Google" id="ProtNLM"/>
    </source>
</evidence>
<dbReference type="PANTHER" id="PTHR17985:SF8">
    <property type="entry name" value="TRANSPORT AND GOLGI ORGANIZATION PROTEIN 2 HOMOLOG"/>
    <property type="match status" value="1"/>
</dbReference>
<name>A0A1L4D404_9BACT</name>
<dbReference type="InterPro" id="IPR008551">
    <property type="entry name" value="TANGO2"/>
</dbReference>
<dbReference type="Pfam" id="PF05742">
    <property type="entry name" value="TANGO2"/>
    <property type="match status" value="1"/>
</dbReference>
<dbReference type="RefSeq" id="WP_272866905.1">
    <property type="nucleotide sequence ID" value="NZ_CP017834.1"/>
</dbReference>